<organism evidence="1 3">
    <name type="scientific">Rotaria sordida</name>
    <dbReference type="NCBI Taxonomy" id="392033"/>
    <lineage>
        <taxon>Eukaryota</taxon>
        <taxon>Metazoa</taxon>
        <taxon>Spiralia</taxon>
        <taxon>Gnathifera</taxon>
        <taxon>Rotifera</taxon>
        <taxon>Eurotatoria</taxon>
        <taxon>Bdelloidea</taxon>
        <taxon>Philodinida</taxon>
        <taxon>Philodinidae</taxon>
        <taxon>Rotaria</taxon>
    </lineage>
</organism>
<dbReference type="EMBL" id="CAJNOH010001288">
    <property type="protein sequence ID" value="CAF1200175.1"/>
    <property type="molecule type" value="Genomic_DNA"/>
</dbReference>
<evidence type="ECO:0000313" key="2">
    <source>
        <dbReference type="EMBL" id="CAF1472712.1"/>
    </source>
</evidence>
<accession>A0A814WBP9</accession>
<evidence type="ECO:0000313" key="4">
    <source>
        <dbReference type="Proteomes" id="UP000663870"/>
    </source>
</evidence>
<comment type="caution">
    <text evidence="1">The sequence shown here is derived from an EMBL/GenBank/DDBJ whole genome shotgun (WGS) entry which is preliminary data.</text>
</comment>
<protein>
    <submittedName>
        <fullName evidence="1">Uncharacterized protein</fullName>
    </submittedName>
</protein>
<dbReference type="EMBL" id="CAJNOL010002185">
    <property type="protein sequence ID" value="CAF1472712.1"/>
    <property type="molecule type" value="Genomic_DNA"/>
</dbReference>
<keyword evidence="4" id="KW-1185">Reference proteome</keyword>
<gene>
    <name evidence="2" type="ORF">JXQ802_LOCUS38833</name>
    <name evidence="1" type="ORF">PYM288_LOCUS24832</name>
</gene>
<evidence type="ECO:0000313" key="3">
    <source>
        <dbReference type="Proteomes" id="UP000663854"/>
    </source>
</evidence>
<reference evidence="1" key="1">
    <citation type="submission" date="2021-02" db="EMBL/GenBank/DDBJ databases">
        <authorList>
            <person name="Nowell W R."/>
        </authorList>
    </citation>
    <scope>NUCLEOTIDE SEQUENCE</scope>
</reference>
<proteinExistence type="predicted"/>
<name>A0A814WBP9_9BILA</name>
<dbReference type="Proteomes" id="UP000663870">
    <property type="component" value="Unassembled WGS sequence"/>
</dbReference>
<evidence type="ECO:0000313" key="1">
    <source>
        <dbReference type="EMBL" id="CAF1200175.1"/>
    </source>
</evidence>
<dbReference type="AlphaFoldDB" id="A0A814WBP9"/>
<sequence>MAIIDENSHEKRCVEEIIKGHCILIKPQGSCKSGDCLRVLTMLKQHYHIENLKMKDSLTRAILRGVDNNLNTEVFTNAEEMAHGITRVSAVREGILNYMKNLSQCEINSQDSDD</sequence>
<dbReference type="Proteomes" id="UP000663854">
    <property type="component" value="Unassembled WGS sequence"/>
</dbReference>